<evidence type="ECO:0000256" key="7">
    <source>
        <dbReference type="SAM" id="Phobius"/>
    </source>
</evidence>
<feature type="transmembrane region" description="Helical" evidence="7">
    <location>
        <begin position="243"/>
        <end position="261"/>
    </location>
</feature>
<dbReference type="GO" id="GO:0005886">
    <property type="term" value="C:plasma membrane"/>
    <property type="evidence" value="ECO:0007669"/>
    <property type="project" value="UniProtKB-SubCell"/>
</dbReference>
<feature type="transmembrane region" description="Helical" evidence="7">
    <location>
        <begin position="645"/>
        <end position="664"/>
    </location>
</feature>
<feature type="transmembrane region" description="Helical" evidence="7">
    <location>
        <begin position="777"/>
        <end position="805"/>
    </location>
</feature>
<evidence type="ECO:0000256" key="4">
    <source>
        <dbReference type="ARBA" id="ARBA00022692"/>
    </source>
</evidence>
<feature type="transmembrane region" description="Helical" evidence="7">
    <location>
        <begin position="705"/>
        <end position="728"/>
    </location>
</feature>
<comment type="similarity">
    <text evidence="2">Belongs to the resistance-nodulation-cell division (RND) (TC 2.A.6) family. MmpL subfamily.</text>
</comment>
<dbReference type="AlphaFoldDB" id="A0A3T1D229"/>
<dbReference type="EMBL" id="AP019400">
    <property type="protein sequence ID" value="BBI32167.1"/>
    <property type="molecule type" value="Genomic_DNA"/>
</dbReference>
<feature type="domain" description="SSD" evidence="8">
    <location>
        <begin position="674"/>
        <end position="802"/>
    </location>
</feature>
<accession>A0A3T1D229</accession>
<dbReference type="Pfam" id="PF03176">
    <property type="entry name" value="MMPL"/>
    <property type="match status" value="2"/>
</dbReference>
<keyword evidence="6 7" id="KW-0472">Membrane</keyword>
<gene>
    <name evidence="9" type="ORF">KCTCHS21_15660</name>
</gene>
<evidence type="ECO:0000256" key="5">
    <source>
        <dbReference type="ARBA" id="ARBA00022989"/>
    </source>
</evidence>
<dbReference type="InterPro" id="IPR000731">
    <property type="entry name" value="SSD"/>
</dbReference>
<dbReference type="SUPFAM" id="SSF82866">
    <property type="entry name" value="Multidrug efflux transporter AcrB transmembrane domain"/>
    <property type="match status" value="2"/>
</dbReference>
<evidence type="ECO:0000313" key="9">
    <source>
        <dbReference type="EMBL" id="BBI32167.1"/>
    </source>
</evidence>
<reference evidence="9 10" key="1">
    <citation type="submission" date="2019-01" db="EMBL/GenBank/DDBJ databases">
        <title>Complete genome sequence of Cohnella hallensis HS21 isolated from Korean fir (Abies koreana) rhizospheric soil.</title>
        <authorList>
            <person name="Jiang L."/>
            <person name="Kang S.W."/>
            <person name="Kim S."/>
            <person name="Jung J."/>
            <person name="Kim C.Y."/>
            <person name="Kim D.H."/>
            <person name="Kim S.W."/>
            <person name="Lee J."/>
        </authorList>
    </citation>
    <scope>NUCLEOTIDE SEQUENCE [LARGE SCALE GENOMIC DNA]</scope>
    <source>
        <strain evidence="9 10">HS21</strain>
    </source>
</reference>
<dbReference type="Gene3D" id="1.20.1640.10">
    <property type="entry name" value="Multidrug efflux transporter AcrB transmembrane domain"/>
    <property type="match status" value="2"/>
</dbReference>
<feature type="transmembrane region" description="Helical" evidence="7">
    <location>
        <begin position="362"/>
        <end position="385"/>
    </location>
</feature>
<dbReference type="Proteomes" id="UP000289856">
    <property type="component" value="Chromosome"/>
</dbReference>
<feature type="transmembrane region" description="Helical" evidence="7">
    <location>
        <begin position="671"/>
        <end position="693"/>
    </location>
</feature>
<name>A0A3T1D229_9BACL</name>
<evidence type="ECO:0000259" key="8">
    <source>
        <dbReference type="PROSITE" id="PS50156"/>
    </source>
</evidence>
<evidence type="ECO:0000256" key="6">
    <source>
        <dbReference type="ARBA" id="ARBA00023136"/>
    </source>
</evidence>
<sequence length="833" mass="90364">MDRWIARLSKLRWAILACWIAVAALSFFALPDLQSIVRKTEQKFLPANAESVKATHLLQNIHSSAQSLTEAIILLTRNEGLLESDKVWMSDLLEQLDSRKAELNITSVLSTQTHPELAQRLLSKDGSSLLAIINLPKPDFNDETKITLNLMQQMLDSAPSGTFATLTGNAPLSQAFQQSSESGLHRTEILTIGLVLIILLFVFRSPITPIIPLLTIGISLIISRALIGLATHFGMPVSHFTESFLIAVLFGAGTDYCILMIQRYREELLSGGDANPVAAISRMMYGVGKTIISSASTILVAFLLIGFAEFGLYQSAVGVAIGIIVTVTVAMTLVPVLLLLFGKSISWSINLKKSPTNRESRLWSFFASLAAKRSVIVLFTAVIFLSPLTLLFDGKRTFDDISEINPDIDAVIGLRQVEKAYSSGEVFPATMVITSTSSMRTTSGLAALEQASSDLTTIDGVESVRSAVRPLGHKPESLTVSGQLNKLNVDSIIKSVMKDQQALVEGLQELALGAVPLSQGLLGVLPAISKMQKGLVRLIESQLGGLKRATPPPAKTEEQLAAQRAAAKSHEQALNYYISQDGLTTKIELILSANPYSKNALDTIPAITQKLRESLSSTALVNPEIFVTGISAKYNELRSISYRDFLRTGILMLVGITLVLMLLLRSIIAPLYVMLSLGFNYLITMGIMELLFVKVLGLEGLSWTVSFFIFLITVALGVDYSIFLMARFKEEYQAGGASLAMNRAMKSTGGVIGSAAIIMAASFGALSLSGINTLVQIGVGAFIGLLLYATLFMTLIVPAFAFLLGENNWWPSKKMFSKKTASEQKLSKPINRD</sequence>
<proteinExistence type="inferred from homology"/>
<evidence type="ECO:0000256" key="1">
    <source>
        <dbReference type="ARBA" id="ARBA00004651"/>
    </source>
</evidence>
<keyword evidence="10" id="KW-1185">Reference proteome</keyword>
<evidence type="ECO:0000313" key="10">
    <source>
        <dbReference type="Proteomes" id="UP000289856"/>
    </source>
</evidence>
<organism evidence="9 10">
    <name type="scientific">Cohnella abietis</name>
    <dbReference type="NCBI Taxonomy" id="2507935"/>
    <lineage>
        <taxon>Bacteria</taxon>
        <taxon>Bacillati</taxon>
        <taxon>Bacillota</taxon>
        <taxon>Bacilli</taxon>
        <taxon>Bacillales</taxon>
        <taxon>Paenibacillaceae</taxon>
        <taxon>Cohnella</taxon>
    </lineage>
</organism>
<dbReference type="InterPro" id="IPR004869">
    <property type="entry name" value="MMPL_dom"/>
</dbReference>
<dbReference type="PANTHER" id="PTHR33406:SF6">
    <property type="entry name" value="MEMBRANE PROTEIN YDGH-RELATED"/>
    <property type="match status" value="1"/>
</dbReference>
<protein>
    <recommendedName>
        <fullName evidence="8">SSD domain-containing protein</fullName>
    </recommendedName>
</protein>
<feature type="transmembrane region" description="Helical" evidence="7">
    <location>
        <begin position="319"/>
        <end position="341"/>
    </location>
</feature>
<comment type="subcellular location">
    <subcellularLocation>
        <location evidence="1">Cell membrane</location>
        <topology evidence="1">Multi-pass membrane protein</topology>
    </subcellularLocation>
</comment>
<feature type="transmembrane region" description="Helical" evidence="7">
    <location>
        <begin position="291"/>
        <end position="313"/>
    </location>
</feature>
<keyword evidence="4 7" id="KW-0812">Transmembrane</keyword>
<feature type="transmembrane region" description="Helical" evidence="7">
    <location>
        <begin position="210"/>
        <end position="231"/>
    </location>
</feature>
<evidence type="ECO:0000256" key="2">
    <source>
        <dbReference type="ARBA" id="ARBA00010157"/>
    </source>
</evidence>
<keyword evidence="5 7" id="KW-1133">Transmembrane helix</keyword>
<dbReference type="PANTHER" id="PTHR33406">
    <property type="entry name" value="MEMBRANE PROTEIN MJ1562-RELATED"/>
    <property type="match status" value="1"/>
</dbReference>
<dbReference type="RefSeq" id="WP_162309294.1">
    <property type="nucleotide sequence ID" value="NZ_AP019400.1"/>
</dbReference>
<evidence type="ECO:0000256" key="3">
    <source>
        <dbReference type="ARBA" id="ARBA00022475"/>
    </source>
</evidence>
<dbReference type="PROSITE" id="PS50156">
    <property type="entry name" value="SSD"/>
    <property type="match status" value="1"/>
</dbReference>
<keyword evidence="3" id="KW-1003">Cell membrane</keyword>
<dbReference type="KEGG" id="cohn:KCTCHS21_15660"/>
<feature type="transmembrane region" description="Helical" evidence="7">
    <location>
        <begin position="749"/>
        <end position="771"/>
    </location>
</feature>
<dbReference type="InterPro" id="IPR050545">
    <property type="entry name" value="Mycobact_MmpL"/>
</dbReference>
<feature type="transmembrane region" description="Helical" evidence="7">
    <location>
        <begin position="183"/>
        <end position="203"/>
    </location>
</feature>